<dbReference type="Gene3D" id="1.20.1050.10">
    <property type="match status" value="1"/>
</dbReference>
<dbReference type="InterPro" id="IPR036282">
    <property type="entry name" value="Glutathione-S-Trfase_C_sf"/>
</dbReference>
<accession>A0A2I1H0L2</accession>
<sequence length="77" mass="9004">MSPNGTSWNFNRYALKKVPYTIKRYTDEAKRLHYVSNGALEESIDEFPNLKAWIARIGARPTVQKVEMYPLLIIFKN</sequence>
<organism evidence="1 2">
    <name type="scientific">Rhizophagus irregularis</name>
    <dbReference type="NCBI Taxonomy" id="588596"/>
    <lineage>
        <taxon>Eukaryota</taxon>
        <taxon>Fungi</taxon>
        <taxon>Fungi incertae sedis</taxon>
        <taxon>Mucoromycota</taxon>
        <taxon>Glomeromycotina</taxon>
        <taxon>Glomeromycetes</taxon>
        <taxon>Glomerales</taxon>
        <taxon>Glomeraceae</taxon>
        <taxon>Rhizophagus</taxon>
    </lineage>
</organism>
<keyword evidence="2" id="KW-1185">Reference proteome</keyword>
<dbReference type="AlphaFoldDB" id="A0A2I1H0L2"/>
<dbReference type="SUPFAM" id="SSF47616">
    <property type="entry name" value="GST C-terminal domain-like"/>
    <property type="match status" value="1"/>
</dbReference>
<proteinExistence type="predicted"/>
<name>A0A2I1H0L2_9GLOM</name>
<reference evidence="1 2" key="1">
    <citation type="submission" date="2015-10" db="EMBL/GenBank/DDBJ databases">
        <title>Genome analyses suggest a sexual origin of heterokaryosis in a supposedly ancient asexual fungus.</title>
        <authorList>
            <person name="Ropars J."/>
            <person name="Sedzielewska K."/>
            <person name="Noel J."/>
            <person name="Charron P."/>
            <person name="Farinelli L."/>
            <person name="Marton T."/>
            <person name="Kruger M."/>
            <person name="Pelin A."/>
            <person name="Brachmann A."/>
            <person name="Corradi N."/>
        </authorList>
    </citation>
    <scope>NUCLEOTIDE SEQUENCE [LARGE SCALE GENOMIC DNA]</scope>
    <source>
        <strain evidence="1 2">A4</strain>
    </source>
</reference>
<gene>
    <name evidence="1" type="ORF">RhiirA4_470064</name>
</gene>
<comment type="caution">
    <text evidence="1">The sequence shown here is derived from an EMBL/GenBank/DDBJ whole genome shotgun (WGS) entry which is preliminary data.</text>
</comment>
<dbReference type="Proteomes" id="UP000234323">
    <property type="component" value="Unassembled WGS sequence"/>
</dbReference>
<evidence type="ECO:0000313" key="1">
    <source>
        <dbReference type="EMBL" id="PKY52433.1"/>
    </source>
</evidence>
<dbReference type="EMBL" id="LLXI01001204">
    <property type="protein sequence ID" value="PKY52433.1"/>
    <property type="molecule type" value="Genomic_DNA"/>
</dbReference>
<evidence type="ECO:0000313" key="2">
    <source>
        <dbReference type="Proteomes" id="UP000234323"/>
    </source>
</evidence>
<protein>
    <submittedName>
        <fullName evidence="1">Uncharacterized protein</fullName>
    </submittedName>
</protein>